<evidence type="ECO:0000313" key="1">
    <source>
        <dbReference type="EMBL" id="SVC55662.1"/>
    </source>
</evidence>
<dbReference type="AlphaFoldDB" id="A0A382N7B2"/>
<feature type="non-terminal residue" evidence="1">
    <location>
        <position position="1"/>
    </location>
</feature>
<reference evidence="1" key="1">
    <citation type="submission" date="2018-05" db="EMBL/GenBank/DDBJ databases">
        <authorList>
            <person name="Lanie J.A."/>
            <person name="Ng W.-L."/>
            <person name="Kazmierczak K.M."/>
            <person name="Andrzejewski T.M."/>
            <person name="Davidsen T.M."/>
            <person name="Wayne K.J."/>
            <person name="Tettelin H."/>
            <person name="Glass J.I."/>
            <person name="Rusch D."/>
            <person name="Podicherti R."/>
            <person name="Tsui H.-C.T."/>
            <person name="Winkler M.E."/>
        </authorList>
    </citation>
    <scope>NUCLEOTIDE SEQUENCE</scope>
</reference>
<gene>
    <name evidence="1" type="ORF">METZ01_LOCUS308516</name>
</gene>
<proteinExistence type="predicted"/>
<protein>
    <submittedName>
        <fullName evidence="1">Uncharacterized protein</fullName>
    </submittedName>
</protein>
<organism evidence="1">
    <name type="scientific">marine metagenome</name>
    <dbReference type="NCBI Taxonomy" id="408172"/>
    <lineage>
        <taxon>unclassified sequences</taxon>
        <taxon>metagenomes</taxon>
        <taxon>ecological metagenomes</taxon>
    </lineage>
</organism>
<name>A0A382N7B2_9ZZZZ</name>
<accession>A0A382N7B2</accession>
<sequence length="22" mass="2432">LYGNQKDGNPEIRVLGSIFTLP</sequence>
<dbReference type="EMBL" id="UINC01097718">
    <property type="protein sequence ID" value="SVC55662.1"/>
    <property type="molecule type" value="Genomic_DNA"/>
</dbReference>